<name>A0A182TW73_9DIPT</name>
<keyword evidence="3" id="KW-1185">Reference proteome</keyword>
<reference evidence="2" key="2">
    <citation type="submission" date="2020-05" db="UniProtKB">
        <authorList>
            <consortium name="EnsemblMetazoa"/>
        </authorList>
    </citation>
    <scope>IDENTIFICATION</scope>
    <source>
        <strain evidence="2">CM1001059</strain>
    </source>
</reference>
<reference evidence="3" key="1">
    <citation type="submission" date="2014-01" db="EMBL/GenBank/DDBJ databases">
        <title>The Genome Sequence of Anopheles melas CM1001059_A (V2).</title>
        <authorList>
            <consortium name="The Broad Institute Genomics Platform"/>
            <person name="Neafsey D.E."/>
            <person name="Besansky N."/>
            <person name="Howell P."/>
            <person name="Walton C."/>
            <person name="Young S.K."/>
            <person name="Zeng Q."/>
            <person name="Gargeya S."/>
            <person name="Fitzgerald M."/>
            <person name="Haas B."/>
            <person name="Abouelleil A."/>
            <person name="Allen A.W."/>
            <person name="Alvarado L."/>
            <person name="Arachchi H.M."/>
            <person name="Berlin A.M."/>
            <person name="Chapman S.B."/>
            <person name="Gainer-Dewar J."/>
            <person name="Goldberg J."/>
            <person name="Griggs A."/>
            <person name="Gujja S."/>
            <person name="Hansen M."/>
            <person name="Howarth C."/>
            <person name="Imamovic A."/>
            <person name="Ireland A."/>
            <person name="Larimer J."/>
            <person name="McCowan C."/>
            <person name="Murphy C."/>
            <person name="Pearson M."/>
            <person name="Poon T.W."/>
            <person name="Priest M."/>
            <person name="Roberts A."/>
            <person name="Saif S."/>
            <person name="Shea T."/>
            <person name="Sisk P."/>
            <person name="Sykes S."/>
            <person name="Wortman J."/>
            <person name="Nusbaum C."/>
            <person name="Birren B."/>
        </authorList>
    </citation>
    <scope>NUCLEOTIDE SEQUENCE [LARGE SCALE GENOMIC DNA]</scope>
    <source>
        <strain evidence="3">CM1001059</strain>
    </source>
</reference>
<evidence type="ECO:0000256" key="1">
    <source>
        <dbReference type="SAM" id="MobiDB-lite"/>
    </source>
</evidence>
<dbReference type="EnsemblMetazoa" id="AMEC009394-RA">
    <property type="protein sequence ID" value="AMEC009394-PA"/>
    <property type="gene ID" value="AMEC009394"/>
</dbReference>
<evidence type="ECO:0000313" key="2">
    <source>
        <dbReference type="EnsemblMetazoa" id="AMEC009394-PA"/>
    </source>
</evidence>
<accession>A0A182TW73</accession>
<dbReference type="VEuPathDB" id="VectorBase:AMEC009394"/>
<dbReference type="Proteomes" id="UP000075902">
    <property type="component" value="Unassembled WGS sequence"/>
</dbReference>
<feature type="region of interest" description="Disordered" evidence="1">
    <location>
        <begin position="1"/>
        <end position="21"/>
    </location>
</feature>
<organism evidence="2 3">
    <name type="scientific">Anopheles melas</name>
    <dbReference type="NCBI Taxonomy" id="34690"/>
    <lineage>
        <taxon>Eukaryota</taxon>
        <taxon>Metazoa</taxon>
        <taxon>Ecdysozoa</taxon>
        <taxon>Arthropoda</taxon>
        <taxon>Hexapoda</taxon>
        <taxon>Insecta</taxon>
        <taxon>Pterygota</taxon>
        <taxon>Neoptera</taxon>
        <taxon>Endopterygota</taxon>
        <taxon>Diptera</taxon>
        <taxon>Nematocera</taxon>
        <taxon>Culicoidea</taxon>
        <taxon>Culicidae</taxon>
        <taxon>Anophelinae</taxon>
        <taxon>Anopheles</taxon>
    </lineage>
</organism>
<feature type="compositionally biased region" description="Basic and acidic residues" evidence="1">
    <location>
        <begin position="1"/>
        <end position="10"/>
    </location>
</feature>
<evidence type="ECO:0000313" key="3">
    <source>
        <dbReference type="Proteomes" id="UP000075902"/>
    </source>
</evidence>
<dbReference type="AlphaFoldDB" id="A0A182TW73"/>
<protein>
    <submittedName>
        <fullName evidence="2">Uncharacterized protein</fullName>
    </submittedName>
</protein>
<proteinExistence type="predicted"/>
<sequence>MATNQKRETDTLPPRSTGEEDLPVIVIMARGSFQRLAQRGTPSAVGDAEPMTLESVAKVQDVKQNRVSMVRSPSISAGKAIRKVAVVAPMGVRDGVRKNPNCLNLTNKIAKQNINVHQKYARLQVRLPPLEPSCINKPTAVVHRLDNSAGTAPVEQ</sequence>